<feature type="compositionally biased region" description="Polar residues" evidence="1">
    <location>
        <begin position="133"/>
        <end position="149"/>
    </location>
</feature>
<organism evidence="2 3">
    <name type="scientific">Hymenolepis diminuta</name>
    <name type="common">Rat tapeworm</name>
    <dbReference type="NCBI Taxonomy" id="6216"/>
    <lineage>
        <taxon>Eukaryota</taxon>
        <taxon>Metazoa</taxon>
        <taxon>Spiralia</taxon>
        <taxon>Lophotrochozoa</taxon>
        <taxon>Platyhelminthes</taxon>
        <taxon>Cestoda</taxon>
        <taxon>Eucestoda</taxon>
        <taxon>Cyclophyllidea</taxon>
        <taxon>Hymenolepididae</taxon>
        <taxon>Hymenolepis</taxon>
    </lineage>
</organism>
<keyword evidence="3" id="KW-1185">Reference proteome</keyword>
<protein>
    <submittedName>
        <fullName evidence="2">Uncharacterized protein</fullName>
    </submittedName>
</protein>
<dbReference type="EMBL" id="CABIJS010000089">
    <property type="protein sequence ID" value="VUZ42678.1"/>
    <property type="molecule type" value="Genomic_DNA"/>
</dbReference>
<dbReference type="Proteomes" id="UP000321570">
    <property type="component" value="Unassembled WGS sequence"/>
</dbReference>
<name>A0A564Y7D2_HYMDI</name>
<sequence length="293" mass="33228">MNANNAIDMSLDEIIKLNKKARQSRIPIRRKRGIVVKKATALRPSLLKNMKSRQTLAAQAIFKRARQTAAIAAKVAADAAALVSPSYVASNAGAAQKKNRKLMVQRRILPKKRVLIRQRQQQQTRRNQDLRSHLNNLPHRQNQVPNQRQIRPVNARSLNRGSRNNNNRNLPRNQRVLSSAAAGNRQWQSAPQRIIRSNLSRRGQPNRARLNSSRMSSLPPYQQYIEQARALIRAQEEMRNASSPRSINRNGLSQNNARNIFVDVPVRNNEAGGDFRGGSRFVRAGRGAGRFRR</sequence>
<evidence type="ECO:0000313" key="2">
    <source>
        <dbReference type="EMBL" id="VUZ42678.1"/>
    </source>
</evidence>
<evidence type="ECO:0000313" key="3">
    <source>
        <dbReference type="Proteomes" id="UP000321570"/>
    </source>
</evidence>
<gene>
    <name evidence="2" type="ORF">WMSIL1_LOCUS3130</name>
</gene>
<evidence type="ECO:0000256" key="1">
    <source>
        <dbReference type="SAM" id="MobiDB-lite"/>
    </source>
</evidence>
<feature type="compositionally biased region" description="Polar residues" evidence="1">
    <location>
        <begin position="185"/>
        <end position="216"/>
    </location>
</feature>
<feature type="region of interest" description="Disordered" evidence="1">
    <location>
        <begin position="116"/>
        <end position="216"/>
    </location>
</feature>
<dbReference type="AlphaFoldDB" id="A0A564Y7D2"/>
<accession>A0A564Y7D2</accession>
<reference evidence="2 3" key="1">
    <citation type="submission" date="2019-07" db="EMBL/GenBank/DDBJ databases">
        <authorList>
            <person name="Jastrzebski P J."/>
            <person name="Paukszto L."/>
            <person name="Jastrzebski P J."/>
        </authorList>
    </citation>
    <scope>NUCLEOTIDE SEQUENCE [LARGE SCALE GENOMIC DNA]</scope>
    <source>
        <strain evidence="2 3">WMS-il1</strain>
    </source>
</reference>
<proteinExistence type="predicted"/>
<feature type="compositionally biased region" description="Low complexity" evidence="1">
    <location>
        <begin position="154"/>
        <end position="175"/>
    </location>
</feature>